<dbReference type="Proteomes" id="UP001447188">
    <property type="component" value="Unassembled WGS sequence"/>
</dbReference>
<accession>A0ABR3G476</accession>
<evidence type="ECO:0000313" key="2">
    <source>
        <dbReference type="Proteomes" id="UP001447188"/>
    </source>
</evidence>
<organism evidence="1 2">
    <name type="scientific">Discina gigas</name>
    <dbReference type="NCBI Taxonomy" id="1032678"/>
    <lineage>
        <taxon>Eukaryota</taxon>
        <taxon>Fungi</taxon>
        <taxon>Dikarya</taxon>
        <taxon>Ascomycota</taxon>
        <taxon>Pezizomycotina</taxon>
        <taxon>Pezizomycetes</taxon>
        <taxon>Pezizales</taxon>
        <taxon>Discinaceae</taxon>
        <taxon>Discina</taxon>
    </lineage>
</organism>
<reference evidence="1 2" key="1">
    <citation type="submission" date="2024-02" db="EMBL/GenBank/DDBJ databases">
        <title>Discinaceae phylogenomics.</title>
        <authorList>
            <person name="Dirks A.C."/>
            <person name="James T.Y."/>
        </authorList>
    </citation>
    <scope>NUCLEOTIDE SEQUENCE [LARGE SCALE GENOMIC DNA]</scope>
    <source>
        <strain evidence="1 2">ACD0624</strain>
    </source>
</reference>
<gene>
    <name evidence="1" type="ORF">Q9L58_010616</name>
</gene>
<protein>
    <submittedName>
        <fullName evidence="1">Uncharacterized protein</fullName>
    </submittedName>
</protein>
<keyword evidence="2" id="KW-1185">Reference proteome</keyword>
<evidence type="ECO:0000313" key="1">
    <source>
        <dbReference type="EMBL" id="KAL0630537.1"/>
    </source>
</evidence>
<dbReference type="EMBL" id="JBBBZM010000534">
    <property type="protein sequence ID" value="KAL0630537.1"/>
    <property type="molecule type" value="Genomic_DNA"/>
</dbReference>
<name>A0ABR3G476_9PEZI</name>
<proteinExistence type="predicted"/>
<sequence>MNTEKGIRRYLEATGTHVKSPADIINLQIAFAAASPLASDLPEWAWREYQIIADNYSRMICLGSRSFEPVNAFQMVQGDRTCGDRKPTKEYDKDKQSYTDATKYSMHTGFTKVRNKINPALCFTPEYNRIMREVIVQTNGPLSEFIIDDNILNNINKETPAQGLQFLSSCRCPSGNLVLQTKPTSFANQGAELATEIAAA</sequence>
<comment type="caution">
    <text evidence="1">The sequence shown here is derived from an EMBL/GenBank/DDBJ whole genome shotgun (WGS) entry which is preliminary data.</text>
</comment>